<dbReference type="EC" id="2.7.11.17" evidence="11"/>
<evidence type="ECO:0000256" key="8">
    <source>
        <dbReference type="RuleBase" id="RU000304"/>
    </source>
</evidence>
<evidence type="ECO:0000256" key="1">
    <source>
        <dbReference type="ARBA" id="ARBA00005354"/>
    </source>
</evidence>
<dbReference type="OMA" id="PMKRYTC"/>
<dbReference type="PANTHER" id="PTHR24347">
    <property type="entry name" value="SERINE/THREONINE-PROTEIN KINASE"/>
    <property type="match status" value="1"/>
</dbReference>
<dbReference type="CDD" id="cd00030">
    <property type="entry name" value="C2"/>
    <property type="match status" value="1"/>
</dbReference>
<keyword evidence="12" id="KW-1185">Reference proteome</keyword>
<gene>
    <name evidence="11" type="ORF">EIN_096540</name>
</gene>
<feature type="binding site" evidence="7">
    <location>
        <position position="179"/>
    </location>
    <ligand>
        <name>ATP</name>
        <dbReference type="ChEBI" id="CHEBI:30616"/>
    </ligand>
</feature>
<dbReference type="PROSITE" id="PS50011">
    <property type="entry name" value="PROTEIN_KINASE_DOM"/>
    <property type="match status" value="1"/>
</dbReference>
<dbReference type="PROSITE" id="PS00107">
    <property type="entry name" value="PROTEIN_KINASE_ATP"/>
    <property type="match status" value="1"/>
</dbReference>
<keyword evidence="2 8" id="KW-0723">Serine/threonine-protein kinase</keyword>
<sequence>MTHISAKITILEAKNTVSVKNEGVESYFKIKANFMPVALKTRVAEKTPTPKYNETFTIEIPDIQKKGVSRTMQLQCYKPKRFSDRLLGEVEINLSTNDDIDAWFEMKKKKADKKPMVGVHVIVKFAGKKEEKKEEVIQSFPDKAEFDKKYTKENEIGQGAFSVVYKGIRKEDGLVVAIKQVNKTSQSTDQLKLLRREIDVMKKLSNHPNVVKLYDVFEDDKTILMVIEFMSGGELYDQIIQRGSFTEADASDIVYQILSALCYIHSNGIGHRDLKPENLLCSTPKGDIVKIADFGLSKDNSDGNTAMTTCCGSPSYVAPEVLEGSSYDPECDIWSLGVITYVLLSGYLPFFGETQDELFQKILSGDYTFNYSCFKGITEEAKDFINKCLVVNPQDRATADSLMKHPWVHPESRNLATLRGAALHPTASMSELRSGFNPKNRQNPVA</sequence>
<comment type="similarity">
    <text evidence="1">Belongs to the protein kinase superfamily. CAMK Ser/Thr protein kinase family. CaMK subfamily.</text>
</comment>
<dbReference type="InterPro" id="IPR035892">
    <property type="entry name" value="C2_domain_sf"/>
</dbReference>
<dbReference type="VEuPathDB" id="AmoebaDB:EIN_096540"/>
<dbReference type="InterPro" id="IPR008271">
    <property type="entry name" value="Ser/Thr_kinase_AS"/>
</dbReference>
<dbReference type="PROSITE" id="PS00108">
    <property type="entry name" value="PROTEIN_KINASE_ST"/>
    <property type="match status" value="1"/>
</dbReference>
<evidence type="ECO:0000256" key="4">
    <source>
        <dbReference type="ARBA" id="ARBA00022741"/>
    </source>
</evidence>
<evidence type="ECO:0000256" key="6">
    <source>
        <dbReference type="ARBA" id="ARBA00022840"/>
    </source>
</evidence>
<evidence type="ECO:0000256" key="3">
    <source>
        <dbReference type="ARBA" id="ARBA00022679"/>
    </source>
</evidence>
<dbReference type="SMART" id="SM00239">
    <property type="entry name" value="C2"/>
    <property type="match status" value="1"/>
</dbReference>
<evidence type="ECO:0000313" key="12">
    <source>
        <dbReference type="Proteomes" id="UP000014680"/>
    </source>
</evidence>
<evidence type="ECO:0000259" key="10">
    <source>
        <dbReference type="PROSITE" id="PS50011"/>
    </source>
</evidence>
<keyword evidence="6 7" id="KW-0067">ATP-binding</keyword>
<dbReference type="GO" id="GO:0004683">
    <property type="term" value="F:calcium/calmodulin-dependent protein kinase activity"/>
    <property type="evidence" value="ECO:0007669"/>
    <property type="project" value="UniProtKB-EC"/>
</dbReference>
<dbReference type="FunFam" id="1.10.510.10:FF:000868">
    <property type="entry name" value="Myosin light chain kinase, putative"/>
    <property type="match status" value="1"/>
</dbReference>
<protein>
    <submittedName>
        <fullName evidence="11">Myosin light chain kinase, putative</fullName>
        <ecNumber evidence="11">2.7.11.17</ecNumber>
    </submittedName>
</protein>
<organism evidence="11 12">
    <name type="scientific">Entamoeba invadens IP1</name>
    <dbReference type="NCBI Taxonomy" id="370355"/>
    <lineage>
        <taxon>Eukaryota</taxon>
        <taxon>Amoebozoa</taxon>
        <taxon>Evosea</taxon>
        <taxon>Archamoebae</taxon>
        <taxon>Mastigamoebida</taxon>
        <taxon>Entamoebidae</taxon>
        <taxon>Entamoeba</taxon>
    </lineage>
</organism>
<dbReference type="AlphaFoldDB" id="A0A0A1U0K8"/>
<dbReference type="InterPro" id="IPR000008">
    <property type="entry name" value="C2_dom"/>
</dbReference>
<dbReference type="Pfam" id="PF00069">
    <property type="entry name" value="Pkinase"/>
    <property type="match status" value="1"/>
</dbReference>
<dbReference type="InterPro" id="IPR011009">
    <property type="entry name" value="Kinase-like_dom_sf"/>
</dbReference>
<dbReference type="FunFam" id="3.30.200.20:FF:000315">
    <property type="entry name" value="Calcium-dependent protein kinase 3"/>
    <property type="match status" value="1"/>
</dbReference>
<feature type="domain" description="Protein kinase" evidence="10">
    <location>
        <begin position="150"/>
        <end position="408"/>
    </location>
</feature>
<keyword evidence="5 11" id="KW-0418">Kinase</keyword>
<dbReference type="Pfam" id="PF00168">
    <property type="entry name" value="C2"/>
    <property type="match status" value="1"/>
</dbReference>
<reference evidence="11 12" key="1">
    <citation type="submission" date="2012-10" db="EMBL/GenBank/DDBJ databases">
        <authorList>
            <person name="Zafar N."/>
            <person name="Inman J."/>
            <person name="Hall N."/>
            <person name="Lorenzi H."/>
            <person name="Caler E."/>
        </authorList>
    </citation>
    <scope>NUCLEOTIDE SEQUENCE [LARGE SCALE GENOMIC DNA]</scope>
    <source>
        <strain evidence="11 12">IP1</strain>
    </source>
</reference>
<dbReference type="SUPFAM" id="SSF56112">
    <property type="entry name" value="Protein kinase-like (PK-like)"/>
    <property type="match status" value="1"/>
</dbReference>
<dbReference type="Gene3D" id="1.10.510.10">
    <property type="entry name" value="Transferase(Phosphotransferase) domain 1"/>
    <property type="match status" value="1"/>
</dbReference>
<accession>A0A0A1U0K8</accession>
<dbReference type="GO" id="GO:0005524">
    <property type="term" value="F:ATP binding"/>
    <property type="evidence" value="ECO:0007669"/>
    <property type="project" value="UniProtKB-UniRule"/>
</dbReference>
<dbReference type="SUPFAM" id="SSF49562">
    <property type="entry name" value="C2 domain (Calcium/lipid-binding domain, CaLB)"/>
    <property type="match status" value="1"/>
</dbReference>
<dbReference type="Gene3D" id="2.60.40.150">
    <property type="entry name" value="C2 domain"/>
    <property type="match status" value="1"/>
</dbReference>
<dbReference type="PROSITE" id="PS50004">
    <property type="entry name" value="C2"/>
    <property type="match status" value="1"/>
</dbReference>
<dbReference type="Proteomes" id="UP000014680">
    <property type="component" value="Unassembled WGS sequence"/>
</dbReference>
<evidence type="ECO:0000256" key="2">
    <source>
        <dbReference type="ARBA" id="ARBA00022527"/>
    </source>
</evidence>
<dbReference type="EMBL" id="KB206860">
    <property type="protein sequence ID" value="ELP87397.1"/>
    <property type="molecule type" value="Genomic_DNA"/>
</dbReference>
<keyword evidence="3 11" id="KW-0808">Transferase</keyword>
<dbReference type="CDD" id="cd05117">
    <property type="entry name" value="STKc_CAMK"/>
    <property type="match status" value="1"/>
</dbReference>
<dbReference type="InterPro" id="IPR000719">
    <property type="entry name" value="Prot_kinase_dom"/>
</dbReference>
<name>A0A0A1U0K8_ENTIV</name>
<evidence type="ECO:0000256" key="5">
    <source>
        <dbReference type="ARBA" id="ARBA00022777"/>
    </source>
</evidence>
<evidence type="ECO:0000313" key="11">
    <source>
        <dbReference type="EMBL" id="ELP87397.1"/>
    </source>
</evidence>
<dbReference type="GeneID" id="14886348"/>
<proteinExistence type="inferred from homology"/>
<keyword evidence="4 7" id="KW-0547">Nucleotide-binding</keyword>
<dbReference type="RefSeq" id="XP_004254168.1">
    <property type="nucleotide sequence ID" value="XM_004254120.1"/>
</dbReference>
<dbReference type="KEGG" id="eiv:EIN_096540"/>
<evidence type="ECO:0000256" key="7">
    <source>
        <dbReference type="PROSITE-ProRule" id="PRU10141"/>
    </source>
</evidence>
<dbReference type="SMART" id="SM00220">
    <property type="entry name" value="S_TKc"/>
    <property type="match status" value="1"/>
</dbReference>
<evidence type="ECO:0000259" key="9">
    <source>
        <dbReference type="PROSITE" id="PS50004"/>
    </source>
</evidence>
<feature type="domain" description="C2" evidence="9">
    <location>
        <begin position="1"/>
        <end position="108"/>
    </location>
</feature>
<dbReference type="InterPro" id="IPR017441">
    <property type="entry name" value="Protein_kinase_ATP_BS"/>
</dbReference>
<dbReference type="OrthoDB" id="40902at2759"/>